<dbReference type="OrthoDB" id="9785276at2"/>
<dbReference type="GO" id="GO:0008812">
    <property type="term" value="F:choline dehydrogenase activity"/>
    <property type="evidence" value="ECO:0007669"/>
    <property type="project" value="UniProtKB-EC"/>
</dbReference>
<keyword evidence="3 6" id="KW-0285">Flavoprotein</keyword>
<feature type="binding site" evidence="5">
    <location>
        <position position="220"/>
    </location>
    <ligand>
        <name>FAD</name>
        <dbReference type="ChEBI" id="CHEBI:57692"/>
    </ligand>
</feature>
<name>S9SFT4_9RHOB</name>
<dbReference type="PROSITE" id="PS00623">
    <property type="entry name" value="GMC_OXRED_1"/>
    <property type="match status" value="1"/>
</dbReference>
<dbReference type="InterPro" id="IPR000172">
    <property type="entry name" value="GMC_OxRdtase_N"/>
</dbReference>
<dbReference type="Gene3D" id="3.30.560.10">
    <property type="entry name" value="Glucose Oxidase, domain 3"/>
    <property type="match status" value="1"/>
</dbReference>
<feature type="domain" description="Glucose-methanol-choline oxidoreductase N-terminal" evidence="7">
    <location>
        <begin position="83"/>
        <end position="106"/>
    </location>
</feature>
<accession>S9SFT4</accession>
<feature type="binding site" evidence="5">
    <location>
        <begin position="93"/>
        <end position="96"/>
    </location>
    <ligand>
        <name>FAD</name>
        <dbReference type="ChEBI" id="CHEBI:57692"/>
    </ligand>
</feature>
<evidence type="ECO:0000256" key="1">
    <source>
        <dbReference type="ARBA" id="ARBA00001974"/>
    </source>
</evidence>
<dbReference type="EMBL" id="APVH01000010">
    <property type="protein sequence ID" value="EPX85114.1"/>
    <property type="molecule type" value="Genomic_DNA"/>
</dbReference>
<sequence>MPTLNADVIVIGSGSAGATAAGRIAMQGGARVMVIEAGGRDWNPLLRVPLMTGILLRNRYANWFYHTEPEPNLGNRRIFWPRGKVLGGSSAINGMVWTRGLPSDYDHWAQMGLPDWSWDKVLRSYREIEGHWAGETEVHGGSGPQRLSTYDAINPLSQAFLDAGQQAGHARTSDFNGPAPDGVGRYDYTISGGRRMSAASAFLDPAKEGGNLQVLTGARVLRIVTERGRATGVELAIGRRRVTVHAGHEIILSAGTVNSPQILMLSGIGPADALRGHGIDVVADSPGVGQNLRDHLLVRVEYDCTQPVTLHNLLRADRAGMALLEALGRGTGPAARFPLEAGAFLRSDPALDEADLQAHFLPGRSTAAVRMPFGGQPDRGHGFFANVYQMRPDSTGEIALRSADPFDAPSIRPNYLSAPRDLAVLRSGVRQLREIFAQPAFDAFRGAECAPGPDRQTDAELDAWIRQVADTVFHPVGTCRMGADPASVVDGQLRLRGIEGLRVADASVMPTMPSCNTGAPSQMIGAKAADFVIADLTGKAVA</sequence>
<keyword evidence="4 5" id="KW-0274">FAD</keyword>
<dbReference type="PANTHER" id="PTHR11552:SF147">
    <property type="entry name" value="CHOLINE DEHYDROGENASE, MITOCHONDRIAL"/>
    <property type="match status" value="1"/>
</dbReference>
<dbReference type="RefSeq" id="WP_020040861.1">
    <property type="nucleotide sequence ID" value="NZ_KE557273.1"/>
</dbReference>
<dbReference type="Pfam" id="PF00732">
    <property type="entry name" value="GMC_oxred_N"/>
    <property type="match status" value="1"/>
</dbReference>
<evidence type="ECO:0000256" key="2">
    <source>
        <dbReference type="ARBA" id="ARBA00010790"/>
    </source>
</evidence>
<proteinExistence type="inferred from homology"/>
<evidence type="ECO:0000313" key="9">
    <source>
        <dbReference type="EMBL" id="EPX85114.1"/>
    </source>
</evidence>
<reference evidence="10" key="1">
    <citation type="journal article" date="2014" name="Stand. Genomic Sci.">
        <title>Genome sequence of the exopolysaccharide-producing Salipiger mucosus type strain (DSM 16094(T)), a moderately halophilic member of the Roseobacter clade.</title>
        <authorList>
            <person name="Riedel T."/>
            <person name="Spring S."/>
            <person name="Fiebig A."/>
            <person name="Petersen J."/>
            <person name="Kyrpides N.C."/>
            <person name="Goker M."/>
            <person name="Klenk H.P."/>
        </authorList>
    </citation>
    <scope>NUCLEOTIDE SEQUENCE [LARGE SCALE GENOMIC DNA]</scope>
    <source>
        <strain evidence="10">DSM 16094</strain>
    </source>
</reference>
<protein>
    <submittedName>
        <fullName evidence="9">Choline dehydrogenase</fullName>
        <ecNumber evidence="9">1.1.99.1</ecNumber>
    </submittedName>
</protein>
<evidence type="ECO:0000256" key="4">
    <source>
        <dbReference type="ARBA" id="ARBA00022827"/>
    </source>
</evidence>
<keyword evidence="10" id="KW-1185">Reference proteome</keyword>
<dbReference type="SUPFAM" id="SSF54373">
    <property type="entry name" value="FAD-linked reductases, C-terminal domain"/>
    <property type="match status" value="1"/>
</dbReference>
<dbReference type="InterPro" id="IPR036188">
    <property type="entry name" value="FAD/NAD-bd_sf"/>
</dbReference>
<evidence type="ECO:0000259" key="7">
    <source>
        <dbReference type="PROSITE" id="PS00623"/>
    </source>
</evidence>
<feature type="binding site" evidence="5">
    <location>
        <position position="85"/>
    </location>
    <ligand>
        <name>FAD</name>
        <dbReference type="ChEBI" id="CHEBI:57692"/>
    </ligand>
</feature>
<organism evidence="9 10">
    <name type="scientific">Salipiger mucosus DSM 16094</name>
    <dbReference type="NCBI Taxonomy" id="1123237"/>
    <lineage>
        <taxon>Bacteria</taxon>
        <taxon>Pseudomonadati</taxon>
        <taxon>Pseudomonadota</taxon>
        <taxon>Alphaproteobacteria</taxon>
        <taxon>Rhodobacterales</taxon>
        <taxon>Roseobacteraceae</taxon>
        <taxon>Salipiger</taxon>
    </lineage>
</organism>
<keyword evidence="9" id="KW-0560">Oxidoreductase</keyword>
<dbReference type="STRING" id="1123237.Salmuc_01070"/>
<dbReference type="Gene3D" id="3.50.50.60">
    <property type="entry name" value="FAD/NAD(P)-binding domain"/>
    <property type="match status" value="1"/>
</dbReference>
<dbReference type="PANTHER" id="PTHR11552">
    <property type="entry name" value="GLUCOSE-METHANOL-CHOLINE GMC OXIDOREDUCTASE"/>
    <property type="match status" value="1"/>
</dbReference>
<dbReference type="Proteomes" id="UP000015347">
    <property type="component" value="Unassembled WGS sequence"/>
</dbReference>
<dbReference type="GO" id="GO:0050660">
    <property type="term" value="F:flavin adenine dinucleotide binding"/>
    <property type="evidence" value="ECO:0007669"/>
    <property type="project" value="InterPro"/>
</dbReference>
<feature type="domain" description="Glucose-methanol-choline oxidoreductase N-terminal" evidence="8">
    <location>
        <begin position="255"/>
        <end position="269"/>
    </location>
</feature>
<dbReference type="PIRSF" id="PIRSF000137">
    <property type="entry name" value="Alcohol_oxidase"/>
    <property type="match status" value="1"/>
</dbReference>
<comment type="similarity">
    <text evidence="2 6">Belongs to the GMC oxidoreductase family.</text>
</comment>
<gene>
    <name evidence="9" type="ORF">Salmuc_01070</name>
</gene>
<dbReference type="eggNOG" id="COG2303">
    <property type="taxonomic scope" value="Bacteria"/>
</dbReference>
<dbReference type="EC" id="1.1.99.1" evidence="9"/>
<evidence type="ECO:0000313" key="10">
    <source>
        <dbReference type="Proteomes" id="UP000015347"/>
    </source>
</evidence>
<dbReference type="InterPro" id="IPR012132">
    <property type="entry name" value="GMC_OxRdtase"/>
</dbReference>
<dbReference type="SUPFAM" id="SSF51905">
    <property type="entry name" value="FAD/NAD(P)-binding domain"/>
    <property type="match status" value="1"/>
</dbReference>
<evidence type="ECO:0000256" key="6">
    <source>
        <dbReference type="RuleBase" id="RU003968"/>
    </source>
</evidence>
<dbReference type="AlphaFoldDB" id="S9SFT4"/>
<evidence type="ECO:0000259" key="8">
    <source>
        <dbReference type="PROSITE" id="PS00624"/>
    </source>
</evidence>
<dbReference type="PROSITE" id="PS00624">
    <property type="entry name" value="GMC_OXRED_2"/>
    <property type="match status" value="1"/>
</dbReference>
<dbReference type="Pfam" id="PF05199">
    <property type="entry name" value="GMC_oxred_C"/>
    <property type="match status" value="1"/>
</dbReference>
<dbReference type="HOGENOM" id="CLU_002865_7_2_5"/>
<dbReference type="InterPro" id="IPR007867">
    <property type="entry name" value="GMC_OxRtase_C"/>
</dbReference>
<comment type="cofactor">
    <cofactor evidence="1 5">
        <name>FAD</name>
        <dbReference type="ChEBI" id="CHEBI:57692"/>
    </cofactor>
</comment>
<evidence type="ECO:0000256" key="5">
    <source>
        <dbReference type="PIRSR" id="PIRSR000137-2"/>
    </source>
</evidence>
<evidence type="ECO:0000256" key="3">
    <source>
        <dbReference type="ARBA" id="ARBA00022630"/>
    </source>
</evidence>
<comment type="caution">
    <text evidence="9">The sequence shown here is derived from an EMBL/GenBank/DDBJ whole genome shotgun (WGS) entry which is preliminary data.</text>
</comment>